<feature type="transmembrane region" description="Helical" evidence="10">
    <location>
        <begin position="87"/>
        <end position="107"/>
    </location>
</feature>
<keyword evidence="6 10" id="KW-0812">Transmembrane</keyword>
<evidence type="ECO:0000256" key="6">
    <source>
        <dbReference type="ARBA" id="ARBA00022692"/>
    </source>
</evidence>
<protein>
    <recommendedName>
        <fullName evidence="4">Probable [NiFe]-hydrogenase-type-3 Eha complex membrane subunit A</fullName>
    </recommendedName>
</protein>
<name>F6D2M9_METPW</name>
<evidence type="ECO:0000256" key="4">
    <source>
        <dbReference type="ARBA" id="ARBA00020465"/>
    </source>
</evidence>
<sequence length="121" mass="13276">MKVKTFIYLADNGFIMIIHANVLYTLISYILAIGSAVIVGLILRLPLLPEKPMRQSWTISVIFPTAVLALGFTAMVFGLGYEGTGYHGMYIGIAVGVLTALFSKFLLEKITPKPQSEEAHE</sequence>
<dbReference type="InterPro" id="IPR011306">
    <property type="entry name" value="Prd_NiFe_hyd_3_EhaA"/>
</dbReference>
<comment type="subunit">
    <text evidence="3">Putative multisubunit membrane-bound [NiFe]-hydrogenase eha is composed of at least 20 subunits.</text>
</comment>
<reference evidence="11 12" key="1">
    <citation type="journal article" date="2014" name="Int. J. Syst. Evol. Microbiol.">
        <title>Methanobacterium paludis sp. nov. and a novel strain of Methanobacterium lacus isolated from northern peatlands.</title>
        <authorList>
            <person name="Cadillo-Quiroz H."/>
            <person name="Brauer S.L."/>
            <person name="Goodson N."/>
            <person name="Yavitt J.B."/>
            <person name="Zinder S.H."/>
        </authorList>
    </citation>
    <scope>NUCLEOTIDE SEQUENCE [LARGE SCALE GENOMIC DNA]</scope>
    <source>
        <strain evidence="12">DSM 25820 / JCM 18151 / SWAN1</strain>
    </source>
</reference>
<accession>F6D2M9</accession>
<evidence type="ECO:0000256" key="10">
    <source>
        <dbReference type="SAM" id="Phobius"/>
    </source>
</evidence>
<evidence type="ECO:0000313" key="12">
    <source>
        <dbReference type="Proteomes" id="UP000009231"/>
    </source>
</evidence>
<dbReference type="EMBL" id="CP002772">
    <property type="protein sequence ID" value="AEG17963.1"/>
    <property type="molecule type" value="Genomic_DNA"/>
</dbReference>
<evidence type="ECO:0000256" key="9">
    <source>
        <dbReference type="ARBA" id="ARBA00024740"/>
    </source>
</evidence>
<dbReference type="KEGG" id="mew:MSWAN_0939"/>
<gene>
    <name evidence="11" type="ordered locus">MSWAN_0939</name>
</gene>
<evidence type="ECO:0000256" key="8">
    <source>
        <dbReference type="ARBA" id="ARBA00023136"/>
    </source>
</evidence>
<keyword evidence="7 10" id="KW-1133">Transmembrane helix</keyword>
<keyword evidence="5" id="KW-1003">Cell membrane</keyword>
<dbReference type="GO" id="GO:0005886">
    <property type="term" value="C:plasma membrane"/>
    <property type="evidence" value="ECO:0007669"/>
    <property type="project" value="UniProtKB-SubCell"/>
</dbReference>
<organism evidence="11 12">
    <name type="scientific">Methanobacterium paludis (strain DSM 25820 / JCM 18151 / SWAN1)</name>
    <dbReference type="NCBI Taxonomy" id="868131"/>
    <lineage>
        <taxon>Archaea</taxon>
        <taxon>Methanobacteriati</taxon>
        <taxon>Methanobacteriota</taxon>
        <taxon>Methanomada group</taxon>
        <taxon>Methanobacteria</taxon>
        <taxon>Methanobacteriales</taxon>
        <taxon>Methanobacteriaceae</taxon>
        <taxon>Methanobacterium</taxon>
    </lineage>
</organism>
<proteinExistence type="inferred from homology"/>
<feature type="transmembrane region" description="Helical" evidence="10">
    <location>
        <begin position="22"/>
        <end position="45"/>
    </location>
</feature>
<evidence type="ECO:0000256" key="3">
    <source>
        <dbReference type="ARBA" id="ARBA00011090"/>
    </source>
</evidence>
<evidence type="ECO:0000256" key="7">
    <source>
        <dbReference type="ARBA" id="ARBA00022989"/>
    </source>
</evidence>
<keyword evidence="8 10" id="KW-0472">Membrane</keyword>
<comment type="function">
    <text evidence="9">One of the integral membrane subunits of multisubunit membrane-bound [NiFe]-hydrogenase eha. Eha is predicted to form large electron transfer complex and might catalyze energy-driven reduction of low-potential redox carriers.</text>
</comment>
<evidence type="ECO:0000313" key="11">
    <source>
        <dbReference type="EMBL" id="AEG17963.1"/>
    </source>
</evidence>
<dbReference type="eggNOG" id="arCOG05035">
    <property type="taxonomic scope" value="Archaea"/>
</dbReference>
<comment type="similarity">
    <text evidence="2">Belongs to the EhaA family.</text>
</comment>
<dbReference type="HOGENOM" id="CLU_174516_0_0_2"/>
<dbReference type="AlphaFoldDB" id="F6D2M9"/>
<dbReference type="Proteomes" id="UP000009231">
    <property type="component" value="Chromosome"/>
</dbReference>
<dbReference type="Pfam" id="PF17367">
    <property type="entry name" value="NiFe_hyd_3_EhaA"/>
    <property type="match status" value="1"/>
</dbReference>
<keyword evidence="12" id="KW-1185">Reference proteome</keyword>
<evidence type="ECO:0000256" key="5">
    <source>
        <dbReference type="ARBA" id="ARBA00022475"/>
    </source>
</evidence>
<evidence type="ECO:0000256" key="1">
    <source>
        <dbReference type="ARBA" id="ARBA00004651"/>
    </source>
</evidence>
<dbReference type="STRING" id="868131.MSWAN_0939"/>
<comment type="subcellular location">
    <subcellularLocation>
        <location evidence="1">Cell membrane</location>
        <topology evidence="1">Multi-pass membrane protein</topology>
    </subcellularLocation>
</comment>
<evidence type="ECO:0000256" key="2">
    <source>
        <dbReference type="ARBA" id="ARBA00007910"/>
    </source>
</evidence>
<feature type="transmembrane region" description="Helical" evidence="10">
    <location>
        <begin position="57"/>
        <end position="81"/>
    </location>
</feature>